<reference evidence="2 3" key="1">
    <citation type="submission" date="2019-01" db="EMBL/GenBank/DDBJ databases">
        <authorList>
            <person name="Chen W.-M."/>
        </authorList>
    </citation>
    <scope>NUCLEOTIDE SEQUENCE [LARGE SCALE GENOMIC DNA]</scope>
    <source>
        <strain evidence="2 3">CCP-7</strain>
    </source>
</reference>
<proteinExistence type="predicted"/>
<evidence type="ECO:0000313" key="3">
    <source>
        <dbReference type="Proteomes" id="UP000282971"/>
    </source>
</evidence>
<evidence type="ECO:0000313" key="2">
    <source>
        <dbReference type="EMBL" id="RVT90389.1"/>
    </source>
</evidence>
<accession>A0A437LY77</accession>
<dbReference type="PROSITE" id="PS51257">
    <property type="entry name" value="PROKAR_LIPOPROTEIN"/>
    <property type="match status" value="1"/>
</dbReference>
<dbReference type="EMBL" id="SACN01000003">
    <property type="protein sequence ID" value="RVT90389.1"/>
    <property type="molecule type" value="Genomic_DNA"/>
</dbReference>
<protein>
    <submittedName>
        <fullName evidence="2">Uncharacterized protein</fullName>
    </submittedName>
</protein>
<gene>
    <name evidence="2" type="ORF">EOD43_19180</name>
</gene>
<name>A0A437LY77_9SPHN</name>
<evidence type="ECO:0000256" key="1">
    <source>
        <dbReference type="SAM" id="MobiDB-lite"/>
    </source>
</evidence>
<keyword evidence="3" id="KW-1185">Reference proteome</keyword>
<dbReference type="RefSeq" id="WP_127745645.1">
    <property type="nucleotide sequence ID" value="NZ_SACN01000003.1"/>
</dbReference>
<comment type="caution">
    <text evidence="2">The sequence shown here is derived from an EMBL/GenBank/DDBJ whole genome shotgun (WGS) entry which is preliminary data.</text>
</comment>
<dbReference type="Proteomes" id="UP000282971">
    <property type="component" value="Unassembled WGS sequence"/>
</dbReference>
<feature type="region of interest" description="Disordered" evidence="1">
    <location>
        <begin position="40"/>
        <end position="86"/>
    </location>
</feature>
<sequence length="86" mass="8187">MKYLVISALVMLTACEKSSTGIDENPSTAVGADRLVNAATPGNSIGGVDQQPVGSTASGPGAVTSGPPGSGQGTGGADGGRTLGNQ</sequence>
<feature type="compositionally biased region" description="Gly residues" evidence="1">
    <location>
        <begin position="68"/>
        <end position="86"/>
    </location>
</feature>
<organism evidence="2 3">
    <name type="scientific">Sphingomonas crocodyli</name>
    <dbReference type="NCBI Taxonomy" id="1979270"/>
    <lineage>
        <taxon>Bacteria</taxon>
        <taxon>Pseudomonadati</taxon>
        <taxon>Pseudomonadota</taxon>
        <taxon>Alphaproteobacteria</taxon>
        <taxon>Sphingomonadales</taxon>
        <taxon>Sphingomonadaceae</taxon>
        <taxon>Sphingomonas</taxon>
    </lineage>
</organism>
<dbReference type="AlphaFoldDB" id="A0A437LY77"/>